<proteinExistence type="predicted"/>
<dbReference type="GeneID" id="54470252"/>
<keyword evidence="2" id="KW-1185">Reference proteome</keyword>
<accession>A0A6A6PUZ6</accession>
<evidence type="ECO:0000313" key="1">
    <source>
        <dbReference type="EMBL" id="KAF2483812.1"/>
    </source>
</evidence>
<dbReference type="AlphaFoldDB" id="A0A6A6PUZ6"/>
<reference evidence="1" key="1">
    <citation type="journal article" date="2020" name="Stud. Mycol.">
        <title>101 Dothideomycetes genomes: a test case for predicting lifestyles and emergence of pathogens.</title>
        <authorList>
            <person name="Haridas S."/>
            <person name="Albert R."/>
            <person name="Binder M."/>
            <person name="Bloem J."/>
            <person name="Labutti K."/>
            <person name="Salamov A."/>
            <person name="Andreopoulos B."/>
            <person name="Baker S."/>
            <person name="Barry K."/>
            <person name="Bills G."/>
            <person name="Bluhm B."/>
            <person name="Cannon C."/>
            <person name="Castanera R."/>
            <person name="Culley D."/>
            <person name="Daum C."/>
            <person name="Ezra D."/>
            <person name="Gonzalez J."/>
            <person name="Henrissat B."/>
            <person name="Kuo A."/>
            <person name="Liang C."/>
            <person name="Lipzen A."/>
            <person name="Lutzoni F."/>
            <person name="Magnuson J."/>
            <person name="Mondo S."/>
            <person name="Nolan M."/>
            <person name="Ohm R."/>
            <person name="Pangilinan J."/>
            <person name="Park H.-J."/>
            <person name="Ramirez L."/>
            <person name="Alfaro M."/>
            <person name="Sun H."/>
            <person name="Tritt A."/>
            <person name="Yoshinaga Y."/>
            <person name="Zwiers L.-H."/>
            <person name="Turgeon B."/>
            <person name="Goodwin S."/>
            <person name="Spatafora J."/>
            <person name="Crous P."/>
            <person name="Grigoriev I."/>
        </authorList>
    </citation>
    <scope>NUCLEOTIDE SEQUENCE</scope>
    <source>
        <strain evidence="1">CBS 113389</strain>
    </source>
</reference>
<dbReference type="EMBL" id="MU001634">
    <property type="protein sequence ID" value="KAF2483812.1"/>
    <property type="molecule type" value="Genomic_DNA"/>
</dbReference>
<dbReference type="Proteomes" id="UP000799767">
    <property type="component" value="Unassembled WGS sequence"/>
</dbReference>
<gene>
    <name evidence="1" type="ORF">BDY17DRAFT_116056</name>
</gene>
<protein>
    <submittedName>
        <fullName evidence="1">Uncharacterized protein</fullName>
    </submittedName>
</protein>
<evidence type="ECO:0000313" key="2">
    <source>
        <dbReference type="Proteomes" id="UP000799767"/>
    </source>
</evidence>
<sequence>MLRSLLEVDRDLSADRPAKSRVDEASQLEPHRVFFVIVSIASFSSHVLVEAEDRSRGIASPSIRLFGSLAPPSVNIATIPTPLSTKVDHLFATVPPLFVNVSTKPTSPCLVGTTVTIFAPLTIISAPLDTISILSPPSALLLLLSSLRLPPSSLLSV</sequence>
<organism evidence="1 2">
    <name type="scientific">Neohortaea acidophila</name>
    <dbReference type="NCBI Taxonomy" id="245834"/>
    <lineage>
        <taxon>Eukaryota</taxon>
        <taxon>Fungi</taxon>
        <taxon>Dikarya</taxon>
        <taxon>Ascomycota</taxon>
        <taxon>Pezizomycotina</taxon>
        <taxon>Dothideomycetes</taxon>
        <taxon>Dothideomycetidae</taxon>
        <taxon>Mycosphaerellales</taxon>
        <taxon>Teratosphaeriaceae</taxon>
        <taxon>Neohortaea</taxon>
    </lineage>
</organism>
<dbReference type="RefSeq" id="XP_033590382.1">
    <property type="nucleotide sequence ID" value="XM_033729250.1"/>
</dbReference>
<name>A0A6A6PUZ6_9PEZI</name>